<sequence>MSKNKKNISDEELDRDIRNLYLDPEKDDHIPLVGDEYFYKIYGKENYEKMKSERVEKLKKEKERLGLT</sequence>
<evidence type="ECO:0000313" key="2">
    <source>
        <dbReference type="Proteomes" id="UP000635885"/>
    </source>
</evidence>
<accession>A0ABQ1M9T3</accession>
<gene>
    <name evidence="1" type="ORF">GCM10010993_12930</name>
</gene>
<name>A0ABQ1M9T3_9BACT</name>
<dbReference type="EMBL" id="BMFD01000003">
    <property type="protein sequence ID" value="GGC35450.1"/>
    <property type="molecule type" value="Genomic_DNA"/>
</dbReference>
<comment type="caution">
    <text evidence="1">The sequence shown here is derived from an EMBL/GenBank/DDBJ whole genome shotgun (WGS) entry which is preliminary data.</text>
</comment>
<organism evidence="1 2">
    <name type="scientific">Belliella aquatica</name>
    <dbReference type="NCBI Taxonomy" id="1323734"/>
    <lineage>
        <taxon>Bacteria</taxon>
        <taxon>Pseudomonadati</taxon>
        <taxon>Bacteroidota</taxon>
        <taxon>Cytophagia</taxon>
        <taxon>Cytophagales</taxon>
        <taxon>Cyclobacteriaceae</taxon>
        <taxon>Belliella</taxon>
    </lineage>
</organism>
<dbReference type="RefSeq" id="WP_188440880.1">
    <property type="nucleotide sequence ID" value="NZ_BMFD01000003.1"/>
</dbReference>
<reference evidence="2" key="1">
    <citation type="journal article" date="2019" name="Int. J. Syst. Evol. Microbiol.">
        <title>The Global Catalogue of Microorganisms (GCM) 10K type strain sequencing project: providing services to taxonomists for standard genome sequencing and annotation.</title>
        <authorList>
            <consortium name="The Broad Institute Genomics Platform"/>
            <consortium name="The Broad Institute Genome Sequencing Center for Infectious Disease"/>
            <person name="Wu L."/>
            <person name="Ma J."/>
        </authorList>
    </citation>
    <scope>NUCLEOTIDE SEQUENCE [LARGE SCALE GENOMIC DNA]</scope>
    <source>
        <strain evidence="2">CGMCC 1.12479</strain>
    </source>
</reference>
<protein>
    <submittedName>
        <fullName evidence="1">Uncharacterized protein</fullName>
    </submittedName>
</protein>
<dbReference type="Proteomes" id="UP000635885">
    <property type="component" value="Unassembled WGS sequence"/>
</dbReference>
<keyword evidence="2" id="KW-1185">Reference proteome</keyword>
<proteinExistence type="predicted"/>
<evidence type="ECO:0000313" key="1">
    <source>
        <dbReference type="EMBL" id="GGC35450.1"/>
    </source>
</evidence>